<dbReference type="EMBL" id="JAAHBU010000018">
    <property type="protein sequence ID" value="NER62886.1"/>
    <property type="molecule type" value="Genomic_DNA"/>
</dbReference>
<proteinExistence type="predicted"/>
<name>A0A6B3NM40_9PSED</name>
<evidence type="ECO:0000313" key="3">
    <source>
        <dbReference type="EMBL" id="NER62886.1"/>
    </source>
</evidence>
<dbReference type="AlphaFoldDB" id="A0A6B3NM40"/>
<reference evidence="4 5" key="1">
    <citation type="submission" date="2020-02" db="EMBL/GenBank/DDBJ databases">
        <title>Broccoli isolated Pseudomonas sp.</title>
        <authorList>
            <person name="Fujikawa T."/>
            <person name="Sawada H."/>
        </authorList>
    </citation>
    <scope>NUCLEOTIDE SEQUENCE [LARGE SCALE GENOMIC DNA]</scope>
    <source>
        <strain evidence="3 5">MAFF212427</strain>
        <strain evidence="2 4">MAFF212428</strain>
    </source>
</reference>
<evidence type="ECO:0000313" key="4">
    <source>
        <dbReference type="Proteomes" id="UP000480410"/>
    </source>
</evidence>
<accession>A0A6M0CPD4</accession>
<evidence type="ECO:0000259" key="1">
    <source>
        <dbReference type="Pfam" id="PF21880"/>
    </source>
</evidence>
<sequence length="113" mass="12455">MSEPILAAIPSLQELRDADADGFVLQLTPEQGLRVSLLTVNEGVAMNDEHECYSLLLVLPHGVSLPQEVFNLFGPGRQQPWTLLMTPVAPEPDGRHVLEAVIHRRRQVPVDAS</sequence>
<protein>
    <recommendedName>
        <fullName evidence="1">DUF6916 domain-containing protein</fullName>
    </recommendedName>
</protein>
<organism evidence="3 5">
    <name type="scientific">Pseudomonas brassicae</name>
    <dbReference type="NCBI Taxonomy" id="2708063"/>
    <lineage>
        <taxon>Bacteria</taxon>
        <taxon>Pseudomonadati</taxon>
        <taxon>Pseudomonadota</taxon>
        <taxon>Gammaproteobacteria</taxon>
        <taxon>Pseudomonadales</taxon>
        <taxon>Pseudomonadaceae</taxon>
        <taxon>Pseudomonas</taxon>
    </lineage>
</organism>
<feature type="domain" description="DUF6916" evidence="1">
    <location>
        <begin position="23"/>
        <end position="102"/>
    </location>
</feature>
<dbReference type="EMBL" id="JAAHBV010000046">
    <property type="protein sequence ID" value="NER59192.1"/>
    <property type="molecule type" value="Genomic_DNA"/>
</dbReference>
<dbReference type="Pfam" id="PF21880">
    <property type="entry name" value="DUF6916"/>
    <property type="match status" value="1"/>
</dbReference>
<accession>A0A6B3NM40</accession>
<dbReference type="InterPro" id="IPR054209">
    <property type="entry name" value="DUF6916"/>
</dbReference>
<dbReference type="RefSeq" id="WP_163940722.1">
    <property type="nucleotide sequence ID" value="NZ_JAAHBU010000018.1"/>
</dbReference>
<evidence type="ECO:0000313" key="5">
    <source>
        <dbReference type="Proteomes" id="UP000482634"/>
    </source>
</evidence>
<gene>
    <name evidence="2" type="ORF">G3435_02765</name>
    <name evidence="3" type="ORF">G3436_01950</name>
</gene>
<keyword evidence="5" id="KW-1185">Reference proteome</keyword>
<comment type="caution">
    <text evidence="3">The sequence shown here is derived from an EMBL/GenBank/DDBJ whole genome shotgun (WGS) entry which is preliminary data.</text>
</comment>
<dbReference type="Proteomes" id="UP000482634">
    <property type="component" value="Unassembled WGS sequence"/>
</dbReference>
<dbReference type="Proteomes" id="UP000480410">
    <property type="component" value="Unassembled WGS sequence"/>
</dbReference>
<evidence type="ECO:0000313" key="2">
    <source>
        <dbReference type="EMBL" id="NER59192.1"/>
    </source>
</evidence>